<protein>
    <submittedName>
        <fullName evidence="1">Uncharacterized protein</fullName>
    </submittedName>
</protein>
<dbReference type="AlphaFoldDB" id="A0A2P2NDM8"/>
<name>A0A2P2NDM8_RHIMU</name>
<sequence length="32" mass="3594">MLVGASLRSLVLLLMLELHHVIVGSFDKLEFL</sequence>
<dbReference type="EMBL" id="GGEC01060091">
    <property type="protein sequence ID" value="MBX40575.1"/>
    <property type="molecule type" value="Transcribed_RNA"/>
</dbReference>
<proteinExistence type="predicted"/>
<evidence type="ECO:0000313" key="1">
    <source>
        <dbReference type="EMBL" id="MBX40575.1"/>
    </source>
</evidence>
<reference evidence="1" key="1">
    <citation type="submission" date="2018-02" db="EMBL/GenBank/DDBJ databases">
        <title>Rhizophora mucronata_Transcriptome.</title>
        <authorList>
            <person name="Meera S.P."/>
            <person name="Sreeshan A."/>
            <person name="Augustine A."/>
        </authorList>
    </citation>
    <scope>NUCLEOTIDE SEQUENCE</scope>
    <source>
        <tissue evidence="1">Leaf</tissue>
    </source>
</reference>
<organism evidence="1">
    <name type="scientific">Rhizophora mucronata</name>
    <name type="common">Asiatic mangrove</name>
    <dbReference type="NCBI Taxonomy" id="61149"/>
    <lineage>
        <taxon>Eukaryota</taxon>
        <taxon>Viridiplantae</taxon>
        <taxon>Streptophyta</taxon>
        <taxon>Embryophyta</taxon>
        <taxon>Tracheophyta</taxon>
        <taxon>Spermatophyta</taxon>
        <taxon>Magnoliopsida</taxon>
        <taxon>eudicotyledons</taxon>
        <taxon>Gunneridae</taxon>
        <taxon>Pentapetalae</taxon>
        <taxon>rosids</taxon>
        <taxon>fabids</taxon>
        <taxon>Malpighiales</taxon>
        <taxon>Rhizophoraceae</taxon>
        <taxon>Rhizophora</taxon>
    </lineage>
</organism>
<accession>A0A2P2NDM8</accession>